<name>A0A0A8YZ42_ARUDO</name>
<proteinExistence type="predicted"/>
<dbReference type="AlphaFoldDB" id="A0A0A8YZ42"/>
<dbReference type="EMBL" id="GBRH01266054">
    <property type="protein sequence ID" value="JAD31841.1"/>
    <property type="molecule type" value="Transcribed_RNA"/>
</dbReference>
<evidence type="ECO:0000313" key="1">
    <source>
        <dbReference type="EMBL" id="JAD31841.1"/>
    </source>
</evidence>
<protein>
    <submittedName>
        <fullName evidence="1">Uncharacterized protein</fullName>
    </submittedName>
</protein>
<organism evidence="1">
    <name type="scientific">Arundo donax</name>
    <name type="common">Giant reed</name>
    <name type="synonym">Donax arundinaceus</name>
    <dbReference type="NCBI Taxonomy" id="35708"/>
    <lineage>
        <taxon>Eukaryota</taxon>
        <taxon>Viridiplantae</taxon>
        <taxon>Streptophyta</taxon>
        <taxon>Embryophyta</taxon>
        <taxon>Tracheophyta</taxon>
        <taxon>Spermatophyta</taxon>
        <taxon>Magnoliopsida</taxon>
        <taxon>Liliopsida</taxon>
        <taxon>Poales</taxon>
        <taxon>Poaceae</taxon>
        <taxon>PACMAD clade</taxon>
        <taxon>Arundinoideae</taxon>
        <taxon>Arundineae</taxon>
        <taxon>Arundo</taxon>
    </lineage>
</organism>
<sequence>MRLAYLILTFLLIIIGAKAQVAMLQ</sequence>
<accession>A0A0A8YZ42</accession>
<reference evidence="1" key="2">
    <citation type="journal article" date="2015" name="Data Brief">
        <title>Shoot transcriptome of the giant reed, Arundo donax.</title>
        <authorList>
            <person name="Barrero R.A."/>
            <person name="Guerrero F.D."/>
            <person name="Moolhuijzen P."/>
            <person name="Goolsby J.A."/>
            <person name="Tidwell J."/>
            <person name="Bellgard S.E."/>
            <person name="Bellgard M.I."/>
        </authorList>
    </citation>
    <scope>NUCLEOTIDE SEQUENCE</scope>
    <source>
        <tissue evidence="1">Shoot tissue taken approximately 20 cm above the soil surface</tissue>
    </source>
</reference>
<reference evidence="1" key="1">
    <citation type="submission" date="2014-09" db="EMBL/GenBank/DDBJ databases">
        <authorList>
            <person name="Magalhaes I.L.F."/>
            <person name="Oliveira U."/>
            <person name="Santos F.R."/>
            <person name="Vidigal T.H.D.A."/>
            <person name="Brescovit A.D."/>
            <person name="Santos A.J."/>
        </authorList>
    </citation>
    <scope>NUCLEOTIDE SEQUENCE</scope>
    <source>
        <tissue evidence="1">Shoot tissue taken approximately 20 cm above the soil surface</tissue>
    </source>
</reference>